<dbReference type="Proteomes" id="UP000240726">
    <property type="component" value="Segment"/>
</dbReference>
<name>Q0GY71_9ABAC</name>
<dbReference type="InterPro" id="IPR020249">
    <property type="entry name" value="DUF5492"/>
</dbReference>
<sequence>MDSSNCIKIDVKYDMPLHYQCDNNADKDVVNAYDTIDVDPNKRFIINHNHEQQQVNETNKQVVDKTFINDTATYNSCIIKI</sequence>
<evidence type="ECO:0000313" key="1">
    <source>
        <dbReference type="EMBL" id="ABE68538.1"/>
    </source>
</evidence>
<protein>
    <submittedName>
        <fullName evidence="1">Uncharacterized protein</fullName>
    </submittedName>
</protein>
<dbReference type="EMBL" id="DQ457003">
    <property type="protein sequence ID" value="ABE68538.1"/>
    <property type="molecule type" value="Genomic_DNA"/>
</dbReference>
<dbReference type="Pfam" id="PF17596">
    <property type="entry name" value="DUF5492"/>
    <property type="match status" value="1"/>
</dbReference>
<accession>Q0GY71</accession>
<organism evidence="1 2">
    <name type="scientific">Plutella xylostella multiple nucleopolyhedrovirus</name>
    <dbReference type="NCBI Taxonomy" id="379891"/>
    <lineage>
        <taxon>Viruses</taxon>
        <taxon>Viruses incertae sedis</taxon>
        <taxon>Naldaviricetes</taxon>
        <taxon>Lefavirales</taxon>
        <taxon>Baculoviridae</taxon>
        <taxon>Alphabaculovirus</taxon>
        <taxon>Alphabaculovirus aucalifornicae</taxon>
    </lineage>
</organism>
<reference evidence="1 2" key="1">
    <citation type="journal article" date="2007" name="Virus Genes">
        <title>Genomic sequence analysis of a nucleopolyhedrovirus isolated from the diamondback moth, Plutella xylostella.</title>
        <authorList>
            <person name="Harrison R.L."/>
            <person name="Lynn D.E."/>
        </authorList>
    </citation>
    <scope>NUCLEOTIDE SEQUENCE [LARGE SCALE GENOMIC DNA]</scope>
    <source>
        <strain evidence="1">CL3</strain>
    </source>
</reference>
<evidence type="ECO:0000313" key="2">
    <source>
        <dbReference type="Proteomes" id="UP000240726"/>
    </source>
</evidence>
<proteinExistence type="predicted"/>